<name>A0ABU6Y659_9FABA</name>
<dbReference type="EMBL" id="JASCZI010241731">
    <property type="protein sequence ID" value="MED6205932.1"/>
    <property type="molecule type" value="Genomic_DNA"/>
</dbReference>
<sequence>MDRGTASLALFLCLVSSSSSLWTLTCARNPFDSSTIIGLIDHPNPDDANSILGKSQELIEEPSPFIQFQPNKPDDDQPEIEATKPETAAEDESNNKEMTPSKPSNPNDAAPFTVLRISSMDDPRIPRRPLPLGLRMRHRCRHDNNNNNEYKAWTPRRSSNYMTMSKPELDQEFDKVARNWVRQVPAELLRVQHIEPMLLSREAELERERERKINMALDRGELWRKIYLRRHRKQPDEEQEQKKNTPLMKRIRKFLTHF</sequence>
<evidence type="ECO:0000256" key="1">
    <source>
        <dbReference type="SAM" id="MobiDB-lite"/>
    </source>
</evidence>
<evidence type="ECO:0000313" key="3">
    <source>
        <dbReference type="EMBL" id="MED6205932.1"/>
    </source>
</evidence>
<evidence type="ECO:0000256" key="2">
    <source>
        <dbReference type="SAM" id="SignalP"/>
    </source>
</evidence>
<keyword evidence="2" id="KW-0732">Signal</keyword>
<dbReference type="Proteomes" id="UP001341840">
    <property type="component" value="Unassembled WGS sequence"/>
</dbReference>
<feature type="chain" id="PRO_5045214986" evidence="2">
    <location>
        <begin position="21"/>
        <end position="258"/>
    </location>
</feature>
<feature type="signal peptide" evidence="2">
    <location>
        <begin position="1"/>
        <end position="20"/>
    </location>
</feature>
<accession>A0ABU6Y659</accession>
<reference evidence="3 4" key="1">
    <citation type="journal article" date="2023" name="Plants (Basel)">
        <title>Bridging the Gap: Combining Genomics and Transcriptomics Approaches to Understand Stylosanthes scabra, an Orphan Legume from the Brazilian Caatinga.</title>
        <authorList>
            <person name="Ferreira-Neto J.R.C."/>
            <person name="da Silva M.D."/>
            <person name="Binneck E."/>
            <person name="de Melo N.F."/>
            <person name="da Silva R.H."/>
            <person name="de Melo A.L.T.M."/>
            <person name="Pandolfi V."/>
            <person name="Bustamante F.O."/>
            <person name="Brasileiro-Vidal A.C."/>
            <person name="Benko-Iseppon A.M."/>
        </authorList>
    </citation>
    <scope>NUCLEOTIDE SEQUENCE [LARGE SCALE GENOMIC DNA]</scope>
    <source>
        <tissue evidence="3">Leaves</tissue>
    </source>
</reference>
<organism evidence="3 4">
    <name type="scientific">Stylosanthes scabra</name>
    <dbReference type="NCBI Taxonomy" id="79078"/>
    <lineage>
        <taxon>Eukaryota</taxon>
        <taxon>Viridiplantae</taxon>
        <taxon>Streptophyta</taxon>
        <taxon>Embryophyta</taxon>
        <taxon>Tracheophyta</taxon>
        <taxon>Spermatophyta</taxon>
        <taxon>Magnoliopsida</taxon>
        <taxon>eudicotyledons</taxon>
        <taxon>Gunneridae</taxon>
        <taxon>Pentapetalae</taxon>
        <taxon>rosids</taxon>
        <taxon>fabids</taxon>
        <taxon>Fabales</taxon>
        <taxon>Fabaceae</taxon>
        <taxon>Papilionoideae</taxon>
        <taxon>50 kb inversion clade</taxon>
        <taxon>dalbergioids sensu lato</taxon>
        <taxon>Dalbergieae</taxon>
        <taxon>Pterocarpus clade</taxon>
        <taxon>Stylosanthes</taxon>
    </lineage>
</organism>
<comment type="caution">
    <text evidence="3">The sequence shown here is derived from an EMBL/GenBank/DDBJ whole genome shotgun (WGS) entry which is preliminary data.</text>
</comment>
<evidence type="ECO:0000313" key="4">
    <source>
        <dbReference type="Proteomes" id="UP001341840"/>
    </source>
</evidence>
<proteinExistence type="predicted"/>
<protein>
    <submittedName>
        <fullName evidence="3">Uncharacterized protein</fullName>
    </submittedName>
</protein>
<feature type="region of interest" description="Disordered" evidence="1">
    <location>
        <begin position="65"/>
        <end position="111"/>
    </location>
</feature>
<feature type="compositionally biased region" description="Polar residues" evidence="1">
    <location>
        <begin position="96"/>
        <end position="107"/>
    </location>
</feature>
<gene>
    <name evidence="3" type="ORF">PIB30_022381</name>
</gene>
<keyword evidence="4" id="KW-1185">Reference proteome</keyword>